<dbReference type="Gene3D" id="3.30.450.20">
    <property type="entry name" value="PAS domain"/>
    <property type="match status" value="1"/>
</dbReference>
<name>A0ABT2A010_9BURK</name>
<comment type="caution">
    <text evidence="5">The sequence shown here is derived from an EMBL/GenBank/DDBJ whole genome shotgun (WGS) entry which is preliminary data.</text>
</comment>
<keyword evidence="3" id="KW-0812">Transmembrane</keyword>
<dbReference type="Pfam" id="PF00990">
    <property type="entry name" value="GGDEF"/>
    <property type="match status" value="1"/>
</dbReference>
<evidence type="ECO:0000313" key="6">
    <source>
        <dbReference type="Proteomes" id="UP001204151"/>
    </source>
</evidence>
<evidence type="ECO:0000259" key="4">
    <source>
        <dbReference type="PROSITE" id="PS50887"/>
    </source>
</evidence>
<organism evidence="5 6">
    <name type="scientific">Massilia pinisoli</name>
    <dbReference type="NCBI Taxonomy" id="1772194"/>
    <lineage>
        <taxon>Bacteria</taxon>
        <taxon>Pseudomonadati</taxon>
        <taxon>Pseudomonadota</taxon>
        <taxon>Betaproteobacteria</taxon>
        <taxon>Burkholderiales</taxon>
        <taxon>Oxalobacteraceae</taxon>
        <taxon>Telluria group</taxon>
        <taxon>Massilia</taxon>
    </lineage>
</organism>
<dbReference type="CDD" id="cd01949">
    <property type="entry name" value="GGDEF"/>
    <property type="match status" value="1"/>
</dbReference>
<dbReference type="Gene3D" id="6.10.340.10">
    <property type="match status" value="1"/>
</dbReference>
<dbReference type="CDD" id="cd18774">
    <property type="entry name" value="PDC2_HK_sensor"/>
    <property type="match status" value="1"/>
</dbReference>
<evidence type="ECO:0000256" key="1">
    <source>
        <dbReference type="SAM" id="Coils"/>
    </source>
</evidence>
<proteinExistence type="predicted"/>
<feature type="transmembrane region" description="Helical" evidence="3">
    <location>
        <begin position="19"/>
        <end position="41"/>
    </location>
</feature>
<keyword evidence="1" id="KW-0175">Coiled coil</keyword>
<dbReference type="InterPro" id="IPR029787">
    <property type="entry name" value="Nucleotide_cyclase"/>
</dbReference>
<evidence type="ECO:0000256" key="3">
    <source>
        <dbReference type="SAM" id="Phobius"/>
    </source>
</evidence>
<reference evidence="5 6" key="1">
    <citation type="submission" date="2022-08" db="EMBL/GenBank/DDBJ databases">
        <title>Reclassification of Massilia species as members of the genera Telluria, Duganella, Pseudoduganella, Mokoshia gen. nov. and Zemynaea gen. nov. using orthogonal and non-orthogonal genome-based approaches.</title>
        <authorList>
            <person name="Bowman J.P."/>
        </authorList>
    </citation>
    <scope>NUCLEOTIDE SEQUENCE [LARGE SCALE GENOMIC DNA]</scope>
    <source>
        <strain evidence="5 6">JCM 31316</strain>
    </source>
</reference>
<protein>
    <submittedName>
        <fullName evidence="5">Sensor domain-containing diguanylate cyclase</fullName>
    </submittedName>
</protein>
<keyword evidence="3" id="KW-1133">Transmembrane helix</keyword>
<dbReference type="PROSITE" id="PS50887">
    <property type="entry name" value="GGDEF"/>
    <property type="match status" value="1"/>
</dbReference>
<dbReference type="RefSeq" id="WP_258820022.1">
    <property type="nucleotide sequence ID" value="NZ_JANUGW010000039.1"/>
</dbReference>
<evidence type="ECO:0000313" key="5">
    <source>
        <dbReference type="EMBL" id="MCS0585501.1"/>
    </source>
</evidence>
<dbReference type="InterPro" id="IPR000160">
    <property type="entry name" value="GGDEF_dom"/>
</dbReference>
<feature type="domain" description="GGDEF" evidence="4">
    <location>
        <begin position="437"/>
        <end position="571"/>
    </location>
</feature>
<dbReference type="SUPFAM" id="SSF55073">
    <property type="entry name" value="Nucleotide cyclase"/>
    <property type="match status" value="1"/>
</dbReference>
<dbReference type="InterPro" id="IPR043128">
    <property type="entry name" value="Rev_trsase/Diguanyl_cyclase"/>
</dbReference>
<keyword evidence="3" id="KW-0472">Membrane</keyword>
<feature type="region of interest" description="Disordered" evidence="2">
    <location>
        <begin position="559"/>
        <end position="578"/>
    </location>
</feature>
<dbReference type="CDD" id="cd12914">
    <property type="entry name" value="PDC1_DGC_like"/>
    <property type="match status" value="1"/>
</dbReference>
<evidence type="ECO:0000256" key="2">
    <source>
        <dbReference type="SAM" id="MobiDB-lite"/>
    </source>
</evidence>
<dbReference type="SMART" id="SM00267">
    <property type="entry name" value="GGDEF"/>
    <property type="match status" value="1"/>
</dbReference>
<dbReference type="InterPro" id="IPR052163">
    <property type="entry name" value="DGC-Regulatory_Protein"/>
</dbReference>
<sequence>MDADSDIDTRAKRAKPVRLATWMVSLACLTVAITAFLQLSLVDHFAIRHASDEAGLRLEQLSWQMRDALDRTLAQTVRDVAVLSTLSEVRNARDPAEARRVLESFQHDFPDYAWIGIAKPDGRVVAATNGLLENRDVMARPWFHAGQLHVIAEDYHPATLLGSLLPRTPDPWRFVDVAGPIRDADGTLRGVLAIHLSWTWARSLAAQLLTPALRGSGAEIVVVRSDGVVLLGPEDLLEKPIATESLRRAFEGETGVVKERWPDGHTYMAGYSRTGGGRDRTGLRWAVLVRQTEAAALASAHELEHRTRWLCVGLAGVLAALAALLARRIVEPLKTLSGAIEDLAHAPARATPALIPQVNSFHEAQVLSEALRELVASERTHREALERMNAQLEDTVAARTAELQAMLMRDVLTGLPNRRALMQALPEALSRAARVERPCAVLFIDMDGFKQINDTRGHEEGDELLRRFGKRLLDGIRETDVAARLAGDEFVVVLELLKDARDAEDKAHILLDQLSRPYVLPSGGVTVGVSIGVALQLPREPQDAARLLARADQAMYEAKRKGKGRVASSAAGLERETS</sequence>
<dbReference type="PANTHER" id="PTHR46663">
    <property type="entry name" value="DIGUANYLATE CYCLASE DGCT-RELATED"/>
    <property type="match status" value="1"/>
</dbReference>
<dbReference type="Proteomes" id="UP001204151">
    <property type="component" value="Unassembled WGS sequence"/>
</dbReference>
<keyword evidence="6" id="KW-1185">Reference proteome</keyword>
<dbReference type="NCBIfam" id="TIGR00254">
    <property type="entry name" value="GGDEF"/>
    <property type="match status" value="1"/>
</dbReference>
<feature type="coiled-coil region" evidence="1">
    <location>
        <begin position="367"/>
        <end position="402"/>
    </location>
</feature>
<gene>
    <name evidence="5" type="ORF">NX784_28365</name>
</gene>
<dbReference type="Gene3D" id="3.30.70.270">
    <property type="match status" value="1"/>
</dbReference>
<accession>A0ABT2A010</accession>
<dbReference type="PANTHER" id="PTHR46663:SF2">
    <property type="entry name" value="GGDEF DOMAIN-CONTAINING PROTEIN"/>
    <property type="match status" value="1"/>
</dbReference>
<dbReference type="EMBL" id="JANUGW010000039">
    <property type="protein sequence ID" value="MCS0585501.1"/>
    <property type="molecule type" value="Genomic_DNA"/>
</dbReference>